<dbReference type="PANTHER" id="PTHR40727:SF1">
    <property type="entry name" value="BACTERIO-OPSIN ACTIVATOR"/>
    <property type="match status" value="1"/>
</dbReference>
<dbReference type="GeneID" id="10153638"/>
<dbReference type="RefSeq" id="WP_013562463.1">
    <property type="nucleotide sequence ID" value="NC_014961.1"/>
</dbReference>
<sequence>MSLLIRLQAPVHPGSRGDARLLGIVLYTATLLRPETLQLLSSVEDKAGFIKELYAAASALSMFRANYSYGLISQELGIPEKTVRRYTRGGDTISKLVSSVLSELESRGGYIEVEIPSVESLKAKINGLEEENKELRKRIQELEAQVSQLRNTVELVKARLKELQETLH</sequence>
<keyword evidence="1" id="KW-0175">Coiled coil</keyword>
<keyword evidence="3" id="KW-1185">Reference proteome</keyword>
<organism evidence="2 3">
    <name type="scientific">Desulfurococcus mucosus (strain ATCC 35584 / DSM 2162 / JCM 9187 / O7/1)</name>
    <dbReference type="NCBI Taxonomy" id="765177"/>
    <lineage>
        <taxon>Archaea</taxon>
        <taxon>Thermoproteota</taxon>
        <taxon>Thermoprotei</taxon>
        <taxon>Desulfurococcales</taxon>
        <taxon>Desulfurococcaceae</taxon>
        <taxon>Desulfurococcus</taxon>
    </lineage>
</organism>
<gene>
    <name evidence="2" type="ordered locus">Desmu_0938</name>
</gene>
<evidence type="ECO:0000313" key="3">
    <source>
        <dbReference type="Proteomes" id="UP000001068"/>
    </source>
</evidence>
<feature type="coiled-coil region" evidence="1">
    <location>
        <begin position="118"/>
        <end position="166"/>
    </location>
</feature>
<dbReference type="EMBL" id="CP002363">
    <property type="protein sequence ID" value="ADV65241.1"/>
    <property type="molecule type" value="Genomic_DNA"/>
</dbReference>
<dbReference type="Gene3D" id="6.10.280.220">
    <property type="match status" value="1"/>
</dbReference>
<dbReference type="KEGG" id="dmu:Desmu_0938"/>
<accession>E8R9R5</accession>
<evidence type="ECO:0000256" key="1">
    <source>
        <dbReference type="SAM" id="Coils"/>
    </source>
</evidence>
<name>E8R9R5_DESM0</name>
<dbReference type="AlphaFoldDB" id="E8R9R5"/>
<evidence type="ECO:0000313" key="2">
    <source>
        <dbReference type="EMBL" id="ADV65241.1"/>
    </source>
</evidence>
<dbReference type="PANTHER" id="PTHR40727">
    <property type="entry name" value="TRANSCRIPTION REGULATOR, ENCODED NEXT TO RECA SUPERFAMILY ATPASE-RELATED"/>
    <property type="match status" value="1"/>
</dbReference>
<reference evidence="3" key="1">
    <citation type="submission" date="2010-11" db="EMBL/GenBank/DDBJ databases">
        <title>The complete genome of Desulfurococcus mucosus DSM 2162.</title>
        <authorList>
            <consortium name="US DOE Joint Genome Institute (JGI-PGF)"/>
            <person name="Lucas S."/>
            <person name="Copeland A."/>
            <person name="Lapidus A."/>
            <person name="Bruce D."/>
            <person name="Goodwin L."/>
            <person name="Pitluck S."/>
            <person name="Kyrpides N."/>
            <person name="Mavromatis K."/>
            <person name="Pagani I."/>
            <person name="Ivanova N."/>
            <person name="Ovchinnikova G."/>
            <person name="Chertkov O."/>
            <person name="Held B."/>
            <person name="Brettin T."/>
            <person name="Detter J.C."/>
            <person name="Tapia R."/>
            <person name="Han C."/>
            <person name="Land M."/>
            <person name="Hauser L."/>
            <person name="Markowitz V."/>
            <person name="Cheng J.-F."/>
            <person name="Hugenholtz P."/>
            <person name="Woyke T."/>
            <person name="Wu D."/>
            <person name="Wirth R."/>
            <person name="Bilek Y."/>
            <person name="Hader T."/>
            <person name="Klenk H.-P."/>
            <person name="Eisen J.A."/>
        </authorList>
    </citation>
    <scope>NUCLEOTIDE SEQUENCE [LARGE SCALE GENOMIC DNA]</scope>
    <source>
        <strain evidence="3">ATCC 35584 / DSM 2162 / JCM 9187 / O7/1</strain>
    </source>
</reference>
<dbReference type="Proteomes" id="UP000001068">
    <property type="component" value="Chromosome"/>
</dbReference>
<dbReference type="HOGENOM" id="CLU_109226_0_0_2"/>
<proteinExistence type="predicted"/>
<reference evidence="2 3" key="2">
    <citation type="journal article" date="2011" name="Stand. Genomic Sci.">
        <title>Complete genome sequence of Desulfurococcus mucosus type strain (O7/1).</title>
        <authorList>
            <person name="Wirth R."/>
            <person name="Chertkov O."/>
            <person name="Held B."/>
            <person name="Lapidus A."/>
            <person name="Nolan M."/>
            <person name="Lucas S."/>
            <person name="Hammon N."/>
            <person name="Deshpande S."/>
            <person name="Cheng J.F."/>
            <person name="Tapia R."/>
            <person name="Han C."/>
            <person name="Goodwin L."/>
            <person name="Pitluck S."/>
            <person name="Liolios K."/>
            <person name="Ioanna P."/>
            <person name="Ivanova N."/>
            <person name="Mavromatis K."/>
            <person name="Mikhailova N."/>
            <person name="Pati A."/>
            <person name="Chen A."/>
            <person name="Palaniappan K."/>
            <person name="Land M."/>
            <person name="Hauser L."/>
            <person name="Chang Y.J."/>
            <person name="Jeffries C.D."/>
            <person name="Bilek Y."/>
            <person name="Hader T."/>
            <person name="Rohde M."/>
            <person name="Spring S."/>
            <person name="Sikorski J."/>
            <person name="Goker M."/>
            <person name="Woyke T."/>
            <person name="Bristow J."/>
            <person name="Eisen J.A."/>
            <person name="Markowitz V."/>
            <person name="Hugenholtz P."/>
            <person name="Kyrpides N.C."/>
            <person name="Klenk H.P."/>
        </authorList>
    </citation>
    <scope>NUCLEOTIDE SEQUENCE [LARGE SCALE GENOMIC DNA]</scope>
    <source>
        <strain evidence="3">ATCC 35584 / DSM 2162 / JCM 9187 / O7/1</strain>
    </source>
</reference>
<dbReference type="SUPFAM" id="SSF46579">
    <property type="entry name" value="Prefoldin"/>
    <property type="match status" value="1"/>
</dbReference>
<dbReference type="eggNOG" id="arCOG00921">
    <property type="taxonomic scope" value="Archaea"/>
</dbReference>
<dbReference type="OrthoDB" id="382735at2157"/>
<protein>
    <submittedName>
        <fullName evidence="2">Transcriptional regulators-like protein</fullName>
    </submittedName>
</protein>